<dbReference type="Proteomes" id="UP000070058">
    <property type="component" value="Unassembled WGS sequence"/>
</dbReference>
<evidence type="ECO:0000256" key="2">
    <source>
        <dbReference type="ARBA" id="ARBA00022730"/>
    </source>
</evidence>
<evidence type="ECO:0000256" key="5">
    <source>
        <dbReference type="ARBA" id="ARBA00023274"/>
    </source>
</evidence>
<dbReference type="Pfam" id="PF00829">
    <property type="entry name" value="Ribosomal_L21p"/>
    <property type="match status" value="1"/>
</dbReference>
<organism evidence="8 9">
    <name type="scientific">Cephaloticoccus primus</name>
    <dbReference type="NCBI Taxonomy" id="1548207"/>
    <lineage>
        <taxon>Bacteria</taxon>
        <taxon>Pseudomonadati</taxon>
        <taxon>Verrucomicrobiota</taxon>
        <taxon>Opitutia</taxon>
        <taxon>Opitutales</taxon>
        <taxon>Opitutaceae</taxon>
        <taxon>Cephaloticoccus</taxon>
    </lineage>
</organism>
<dbReference type="EMBL" id="LSZQ01000052">
    <property type="protein sequence ID" value="KXU35118.1"/>
    <property type="molecule type" value="Genomic_DNA"/>
</dbReference>
<evidence type="ECO:0000256" key="6">
    <source>
        <dbReference type="HAMAP-Rule" id="MF_01363"/>
    </source>
</evidence>
<dbReference type="AlphaFoldDB" id="A0A139SKN8"/>
<dbReference type="GO" id="GO:0006412">
    <property type="term" value="P:translation"/>
    <property type="evidence" value="ECO:0007669"/>
    <property type="project" value="UniProtKB-UniRule"/>
</dbReference>
<dbReference type="PANTHER" id="PTHR21349">
    <property type="entry name" value="50S RIBOSOMAL PROTEIN L21"/>
    <property type="match status" value="1"/>
</dbReference>
<evidence type="ECO:0000256" key="3">
    <source>
        <dbReference type="ARBA" id="ARBA00022884"/>
    </source>
</evidence>
<dbReference type="STRING" id="1548207.AXK11_07125"/>
<dbReference type="GO" id="GO:0005737">
    <property type="term" value="C:cytoplasm"/>
    <property type="evidence" value="ECO:0007669"/>
    <property type="project" value="UniProtKB-ARBA"/>
</dbReference>
<keyword evidence="5 6" id="KW-0687">Ribonucleoprotein</keyword>
<evidence type="ECO:0000256" key="7">
    <source>
        <dbReference type="RuleBase" id="RU000562"/>
    </source>
</evidence>
<keyword evidence="2 6" id="KW-0699">rRNA-binding</keyword>
<dbReference type="PROSITE" id="PS01169">
    <property type="entry name" value="RIBOSOMAL_L21"/>
    <property type="match status" value="1"/>
</dbReference>
<gene>
    <name evidence="6" type="primary">rplU</name>
    <name evidence="8" type="ORF">AXK11_07125</name>
</gene>
<dbReference type="GO" id="GO:0005840">
    <property type="term" value="C:ribosome"/>
    <property type="evidence" value="ECO:0007669"/>
    <property type="project" value="UniProtKB-KW"/>
</dbReference>
<name>A0A139SKN8_9BACT</name>
<dbReference type="InterPro" id="IPR018258">
    <property type="entry name" value="Ribosomal_bL21_CS"/>
</dbReference>
<evidence type="ECO:0000313" key="9">
    <source>
        <dbReference type="Proteomes" id="UP000070058"/>
    </source>
</evidence>
<dbReference type="GO" id="GO:1990904">
    <property type="term" value="C:ribonucleoprotein complex"/>
    <property type="evidence" value="ECO:0007669"/>
    <property type="project" value="UniProtKB-KW"/>
</dbReference>
<keyword evidence="4 6" id="KW-0689">Ribosomal protein</keyword>
<sequence length="104" mass="11488">MKATIRTQGQQLTVSEGDILTVNRYPNTEAGALVEISDVLAAGEGESFKVGTPRLEGAVVSVKILENKRGKKVIVFKKKKRKGMERKRGHRQELSVIKVESIRA</sequence>
<comment type="subunit">
    <text evidence="6">Part of the 50S ribosomal subunit. Contacts protein L20.</text>
</comment>
<dbReference type="GO" id="GO:0003735">
    <property type="term" value="F:structural constituent of ribosome"/>
    <property type="evidence" value="ECO:0007669"/>
    <property type="project" value="InterPro"/>
</dbReference>
<accession>A0A139SKN8</accession>
<dbReference type="InterPro" id="IPR036164">
    <property type="entry name" value="bL21-like_sf"/>
</dbReference>
<keyword evidence="3 6" id="KW-0694">RNA-binding</keyword>
<keyword evidence="9" id="KW-1185">Reference proteome</keyword>
<dbReference type="InterPro" id="IPR028909">
    <property type="entry name" value="bL21-like"/>
</dbReference>
<dbReference type="OrthoDB" id="9813334at2"/>
<protein>
    <recommendedName>
        <fullName evidence="6">Large ribosomal subunit protein bL21</fullName>
    </recommendedName>
</protein>
<reference evidence="9" key="1">
    <citation type="submission" date="2016-02" db="EMBL/GenBank/DDBJ databases">
        <authorList>
            <person name="Sanders J.G."/>
            <person name="Lin J.Y."/>
            <person name="Wertz J.T."/>
            <person name="Russell J.A."/>
            <person name="Moreau C.S."/>
            <person name="Powell S."/>
        </authorList>
    </citation>
    <scope>NUCLEOTIDE SEQUENCE [LARGE SCALE GENOMIC DNA]</scope>
    <source>
        <strain evidence="9">CAG34</strain>
    </source>
</reference>
<dbReference type="RefSeq" id="WP_068630674.1">
    <property type="nucleotide sequence ID" value="NZ_LSZQ01000052.1"/>
</dbReference>
<comment type="caution">
    <text evidence="8">The sequence shown here is derived from an EMBL/GenBank/DDBJ whole genome shotgun (WGS) entry which is preliminary data.</text>
</comment>
<dbReference type="HAMAP" id="MF_01363">
    <property type="entry name" value="Ribosomal_bL21"/>
    <property type="match status" value="1"/>
</dbReference>
<proteinExistence type="inferred from homology"/>
<comment type="function">
    <text evidence="6 7">This protein binds to 23S rRNA in the presence of protein L20.</text>
</comment>
<dbReference type="SUPFAM" id="SSF141091">
    <property type="entry name" value="L21p-like"/>
    <property type="match status" value="1"/>
</dbReference>
<evidence type="ECO:0000313" key="8">
    <source>
        <dbReference type="EMBL" id="KXU35118.1"/>
    </source>
</evidence>
<dbReference type="PANTHER" id="PTHR21349:SF0">
    <property type="entry name" value="LARGE RIBOSOMAL SUBUNIT PROTEIN BL21M"/>
    <property type="match status" value="1"/>
</dbReference>
<evidence type="ECO:0000256" key="1">
    <source>
        <dbReference type="ARBA" id="ARBA00008563"/>
    </source>
</evidence>
<comment type="similarity">
    <text evidence="1 6 7">Belongs to the bacterial ribosomal protein bL21 family.</text>
</comment>
<dbReference type="NCBIfam" id="TIGR00061">
    <property type="entry name" value="L21"/>
    <property type="match status" value="1"/>
</dbReference>
<evidence type="ECO:0000256" key="4">
    <source>
        <dbReference type="ARBA" id="ARBA00022980"/>
    </source>
</evidence>
<dbReference type="GO" id="GO:0019843">
    <property type="term" value="F:rRNA binding"/>
    <property type="evidence" value="ECO:0007669"/>
    <property type="project" value="UniProtKB-UniRule"/>
</dbReference>
<dbReference type="InterPro" id="IPR001787">
    <property type="entry name" value="Ribosomal_bL21"/>
</dbReference>